<sequence length="174" mass="19838">MEVILQSDCHPTSINSRRDRKPMMPHCGFTQLLPWWLLGSHRENILPYLYGLVDTAVAPAVSVYRPQPRASGCPVYIILRAEPTKTADDSLPLRHSTHAILGRIRPSSIYYYRSHNGERKLYLYALAMLAPHGRLSRSRTLVVQQANCVTTLLLKTTVKRHFPHEQASQGTHWT</sequence>
<dbReference type="AlphaFoldDB" id="A0A6A6JRX3"/>
<keyword evidence="2" id="KW-1185">Reference proteome</keyword>
<name>A0A6A6JRX3_WESOR</name>
<protein>
    <submittedName>
        <fullName evidence="1">Uncharacterized protein</fullName>
    </submittedName>
</protein>
<organism evidence="1 2">
    <name type="scientific">Westerdykella ornata</name>
    <dbReference type="NCBI Taxonomy" id="318751"/>
    <lineage>
        <taxon>Eukaryota</taxon>
        <taxon>Fungi</taxon>
        <taxon>Dikarya</taxon>
        <taxon>Ascomycota</taxon>
        <taxon>Pezizomycotina</taxon>
        <taxon>Dothideomycetes</taxon>
        <taxon>Pleosporomycetidae</taxon>
        <taxon>Pleosporales</taxon>
        <taxon>Sporormiaceae</taxon>
        <taxon>Westerdykella</taxon>
    </lineage>
</organism>
<evidence type="ECO:0000313" key="2">
    <source>
        <dbReference type="Proteomes" id="UP000800097"/>
    </source>
</evidence>
<dbReference type="RefSeq" id="XP_033656147.1">
    <property type="nucleotide sequence ID" value="XM_033793806.1"/>
</dbReference>
<dbReference type="GeneID" id="54546981"/>
<reference evidence="1" key="1">
    <citation type="journal article" date="2020" name="Stud. Mycol.">
        <title>101 Dothideomycetes genomes: a test case for predicting lifestyles and emergence of pathogens.</title>
        <authorList>
            <person name="Haridas S."/>
            <person name="Albert R."/>
            <person name="Binder M."/>
            <person name="Bloem J."/>
            <person name="Labutti K."/>
            <person name="Salamov A."/>
            <person name="Andreopoulos B."/>
            <person name="Baker S."/>
            <person name="Barry K."/>
            <person name="Bills G."/>
            <person name="Bluhm B."/>
            <person name="Cannon C."/>
            <person name="Castanera R."/>
            <person name="Culley D."/>
            <person name="Daum C."/>
            <person name="Ezra D."/>
            <person name="Gonzalez J."/>
            <person name="Henrissat B."/>
            <person name="Kuo A."/>
            <person name="Liang C."/>
            <person name="Lipzen A."/>
            <person name="Lutzoni F."/>
            <person name="Magnuson J."/>
            <person name="Mondo S."/>
            <person name="Nolan M."/>
            <person name="Ohm R."/>
            <person name="Pangilinan J."/>
            <person name="Park H.-J."/>
            <person name="Ramirez L."/>
            <person name="Alfaro M."/>
            <person name="Sun H."/>
            <person name="Tritt A."/>
            <person name="Yoshinaga Y."/>
            <person name="Zwiers L.-H."/>
            <person name="Turgeon B."/>
            <person name="Goodwin S."/>
            <person name="Spatafora J."/>
            <person name="Crous P."/>
            <person name="Grigoriev I."/>
        </authorList>
    </citation>
    <scope>NUCLEOTIDE SEQUENCE</scope>
    <source>
        <strain evidence="1">CBS 379.55</strain>
    </source>
</reference>
<dbReference type="Proteomes" id="UP000800097">
    <property type="component" value="Unassembled WGS sequence"/>
</dbReference>
<dbReference type="EMBL" id="ML986487">
    <property type="protein sequence ID" value="KAF2278608.1"/>
    <property type="molecule type" value="Genomic_DNA"/>
</dbReference>
<gene>
    <name evidence="1" type="ORF">EI97DRAFT_214955</name>
</gene>
<proteinExistence type="predicted"/>
<evidence type="ECO:0000313" key="1">
    <source>
        <dbReference type="EMBL" id="KAF2278608.1"/>
    </source>
</evidence>
<accession>A0A6A6JRX3</accession>